<keyword evidence="8" id="KW-0325">Glycoprotein</keyword>
<proteinExistence type="inferred from homology"/>
<feature type="region of interest" description="Disordered" evidence="10">
    <location>
        <begin position="1"/>
        <end position="31"/>
    </location>
</feature>
<reference evidence="12 13" key="1">
    <citation type="journal article" date="2019" name="Mol. Biol. Evol.">
        <title>Blast fungal genomes show frequent chromosomal changes, gene gains and losses, and effector gene turnover.</title>
        <authorList>
            <person name="Gomez Luciano L.B."/>
            <person name="Jason Tsai I."/>
            <person name="Chuma I."/>
            <person name="Tosa Y."/>
            <person name="Chen Y.H."/>
            <person name="Li J.Y."/>
            <person name="Li M.Y."/>
            <person name="Jade Lu M.Y."/>
            <person name="Nakayashiki H."/>
            <person name="Li W.H."/>
        </authorList>
    </citation>
    <scope>NUCLEOTIDE SEQUENCE [LARGE SCALE GENOMIC DNA]</scope>
    <source>
        <strain evidence="12 13">NI907</strain>
    </source>
</reference>
<dbReference type="AlphaFoldDB" id="A0A6P8AVU7"/>
<accession>A0A6P8AVU7</accession>
<dbReference type="GeneID" id="41963183"/>
<dbReference type="PANTHER" id="PTHR33365">
    <property type="entry name" value="YALI0B05434P"/>
    <property type="match status" value="1"/>
</dbReference>
<sequence>MQPQQKEYKDSEDSEEAGLIETPSPPPRSSRFRRLGPMFLLSLSNVISLSALLLLIIRHDQTPCPPCVMNQRTSWTAPEIPVTKVLEAANIYTRPPDEDELKAWSHLMPVGRGLVMVNSSGLPPQPGLDPKLPRGASGWTGVAHQLHCLYSTKHAFYDLYYNRTGDKTTPLFGVSWQLEHLNHCWDYVRQTIMCNPDLTVEWRGAMEGTGWGYERQCKKWEPIYDWLEKHRITNDRGIMATGYESKPLDVSEIPGVWSNKDIENIDV</sequence>
<keyword evidence="4 11" id="KW-1133">Transmembrane helix</keyword>
<reference evidence="13" key="2">
    <citation type="submission" date="2019-10" db="EMBL/GenBank/DDBJ databases">
        <authorList>
            <consortium name="NCBI Genome Project"/>
        </authorList>
    </citation>
    <scope>NUCLEOTIDE SEQUENCE</scope>
    <source>
        <strain evidence="13">NI907</strain>
    </source>
</reference>
<evidence type="ECO:0008006" key="14">
    <source>
        <dbReference type="Google" id="ProtNLM"/>
    </source>
</evidence>
<dbReference type="Proteomes" id="UP000515153">
    <property type="component" value="Chromosome V"/>
</dbReference>
<evidence type="ECO:0000256" key="7">
    <source>
        <dbReference type="ARBA" id="ARBA00023136"/>
    </source>
</evidence>
<keyword evidence="12" id="KW-1185">Reference proteome</keyword>
<keyword evidence="7 11" id="KW-0472">Membrane</keyword>
<evidence type="ECO:0000256" key="8">
    <source>
        <dbReference type="ARBA" id="ARBA00023180"/>
    </source>
</evidence>
<evidence type="ECO:0000256" key="6">
    <source>
        <dbReference type="ARBA" id="ARBA00023026"/>
    </source>
</evidence>
<dbReference type="GO" id="GO:0043386">
    <property type="term" value="P:mycotoxin biosynthetic process"/>
    <property type="evidence" value="ECO:0007669"/>
    <property type="project" value="InterPro"/>
</dbReference>
<reference evidence="13" key="3">
    <citation type="submission" date="2025-08" db="UniProtKB">
        <authorList>
            <consortium name="RefSeq"/>
        </authorList>
    </citation>
    <scope>IDENTIFICATION</scope>
    <source>
        <strain evidence="13">NI907</strain>
    </source>
</reference>
<dbReference type="KEGG" id="pgri:PgNI_08275"/>
<feature type="compositionally biased region" description="Basic and acidic residues" evidence="10">
    <location>
        <begin position="1"/>
        <end position="11"/>
    </location>
</feature>
<evidence type="ECO:0000256" key="9">
    <source>
        <dbReference type="ARBA" id="ARBA00035112"/>
    </source>
</evidence>
<evidence type="ECO:0000256" key="2">
    <source>
        <dbReference type="ARBA" id="ARBA00004685"/>
    </source>
</evidence>
<protein>
    <recommendedName>
        <fullName evidence="14">Oxidase ustYa</fullName>
    </recommendedName>
</protein>
<evidence type="ECO:0000256" key="4">
    <source>
        <dbReference type="ARBA" id="ARBA00022989"/>
    </source>
</evidence>
<dbReference type="GO" id="GO:0016020">
    <property type="term" value="C:membrane"/>
    <property type="evidence" value="ECO:0007669"/>
    <property type="project" value="UniProtKB-SubCell"/>
</dbReference>
<feature type="transmembrane region" description="Helical" evidence="11">
    <location>
        <begin position="38"/>
        <end position="57"/>
    </location>
</feature>
<evidence type="ECO:0000256" key="11">
    <source>
        <dbReference type="SAM" id="Phobius"/>
    </source>
</evidence>
<dbReference type="RefSeq" id="XP_030978989.1">
    <property type="nucleotide sequence ID" value="XM_031128274.1"/>
</dbReference>
<keyword evidence="5" id="KW-0560">Oxidoreductase</keyword>
<keyword evidence="6" id="KW-0843">Virulence</keyword>
<gene>
    <name evidence="13" type="ORF">PgNI_08275</name>
</gene>
<comment type="subcellular location">
    <subcellularLocation>
        <location evidence="1">Membrane</location>
        <topology evidence="1">Single-pass membrane protein</topology>
    </subcellularLocation>
</comment>
<evidence type="ECO:0000256" key="1">
    <source>
        <dbReference type="ARBA" id="ARBA00004167"/>
    </source>
</evidence>
<evidence type="ECO:0000313" key="12">
    <source>
        <dbReference type="Proteomes" id="UP000515153"/>
    </source>
</evidence>
<comment type="similarity">
    <text evidence="9">Belongs to the ustYa family.</text>
</comment>
<keyword evidence="3 11" id="KW-0812">Transmembrane</keyword>
<dbReference type="Pfam" id="PF11807">
    <property type="entry name" value="UstYa"/>
    <property type="match status" value="1"/>
</dbReference>
<dbReference type="InterPro" id="IPR021765">
    <property type="entry name" value="UstYa-like"/>
</dbReference>
<dbReference type="PANTHER" id="PTHR33365:SF11">
    <property type="entry name" value="TAT PATHWAY SIGNAL SEQUENCE"/>
    <property type="match status" value="1"/>
</dbReference>
<name>A0A6P8AVU7_PYRGI</name>
<evidence type="ECO:0000313" key="13">
    <source>
        <dbReference type="RefSeq" id="XP_030978989.1"/>
    </source>
</evidence>
<evidence type="ECO:0000256" key="3">
    <source>
        <dbReference type="ARBA" id="ARBA00022692"/>
    </source>
</evidence>
<evidence type="ECO:0000256" key="5">
    <source>
        <dbReference type="ARBA" id="ARBA00023002"/>
    </source>
</evidence>
<comment type="pathway">
    <text evidence="2">Mycotoxin biosynthesis.</text>
</comment>
<evidence type="ECO:0000256" key="10">
    <source>
        <dbReference type="SAM" id="MobiDB-lite"/>
    </source>
</evidence>
<organism evidence="12 13">
    <name type="scientific">Pyricularia grisea</name>
    <name type="common">Crabgrass-specific blast fungus</name>
    <name type="synonym">Magnaporthe grisea</name>
    <dbReference type="NCBI Taxonomy" id="148305"/>
    <lineage>
        <taxon>Eukaryota</taxon>
        <taxon>Fungi</taxon>
        <taxon>Dikarya</taxon>
        <taxon>Ascomycota</taxon>
        <taxon>Pezizomycotina</taxon>
        <taxon>Sordariomycetes</taxon>
        <taxon>Sordariomycetidae</taxon>
        <taxon>Magnaporthales</taxon>
        <taxon>Pyriculariaceae</taxon>
        <taxon>Pyricularia</taxon>
    </lineage>
</organism>
<dbReference type="GO" id="GO:0016491">
    <property type="term" value="F:oxidoreductase activity"/>
    <property type="evidence" value="ECO:0007669"/>
    <property type="project" value="UniProtKB-KW"/>
</dbReference>